<dbReference type="Pfam" id="PF13411">
    <property type="entry name" value="MerR_1"/>
    <property type="match status" value="1"/>
</dbReference>
<sequence length="276" mass="30588">MFTIGEFATIGRVSARMLRHYDAIGLLQPAEVDPHNGYRRYSTRQLRRLNRVLALKDLGFSLEEVRRLLDEPVDADQLRGMLRLRQAELARTIAEDQVRLDRVEARLRVIEGENTMSTHDVTIKPSDGVRLAQLSGSVTEITHDEIGPVMQQLYTDLGQQFAEAGQSPTGPSVSHYAPRTDGGLDCHAGIQVDDDVDEVGAAEVLDLPGLDQAASIVYAGSMSGIDEAYQKLGVWIEENGYRTDGTAREVALVSFPEPQEKWVTEIQMPVFTAEQP</sequence>
<dbReference type="InterPro" id="IPR011256">
    <property type="entry name" value="Reg_factor_effector_dom_sf"/>
</dbReference>
<accession>A0A0K1JFS1</accession>
<dbReference type="SUPFAM" id="SSF46955">
    <property type="entry name" value="Putative DNA-binding domain"/>
    <property type="match status" value="1"/>
</dbReference>
<evidence type="ECO:0000313" key="3">
    <source>
        <dbReference type="EMBL" id="AKU15440.1"/>
    </source>
</evidence>
<dbReference type="InterPro" id="IPR000551">
    <property type="entry name" value="MerR-type_HTH_dom"/>
</dbReference>
<dbReference type="EMBL" id="CP011112">
    <property type="protein sequence ID" value="AKU15440.1"/>
    <property type="molecule type" value="Genomic_DNA"/>
</dbReference>
<evidence type="ECO:0000256" key="1">
    <source>
        <dbReference type="ARBA" id="ARBA00023125"/>
    </source>
</evidence>
<dbReference type="KEGG" id="lmoi:VV02_05450"/>
<dbReference type="InterPro" id="IPR010499">
    <property type="entry name" value="AraC_E-bd"/>
</dbReference>
<gene>
    <name evidence="3" type="ORF">VV02_05450</name>
</gene>
<dbReference type="Gene3D" id="1.10.1660.10">
    <property type="match status" value="1"/>
</dbReference>
<organism evidence="3 4">
    <name type="scientific">Luteipulveratus mongoliensis</name>
    <dbReference type="NCBI Taxonomy" id="571913"/>
    <lineage>
        <taxon>Bacteria</taxon>
        <taxon>Bacillati</taxon>
        <taxon>Actinomycetota</taxon>
        <taxon>Actinomycetes</taxon>
        <taxon>Micrococcales</taxon>
        <taxon>Dermacoccaceae</taxon>
        <taxon>Luteipulveratus</taxon>
    </lineage>
</organism>
<dbReference type="GO" id="GO:0003677">
    <property type="term" value="F:DNA binding"/>
    <property type="evidence" value="ECO:0007669"/>
    <property type="project" value="UniProtKB-KW"/>
</dbReference>
<dbReference type="CDD" id="cd01107">
    <property type="entry name" value="HTH_BmrR"/>
    <property type="match status" value="1"/>
</dbReference>
<keyword evidence="4" id="KW-1185">Reference proteome</keyword>
<dbReference type="AlphaFoldDB" id="A0A0K1JFS1"/>
<protein>
    <submittedName>
        <fullName evidence="3">MerR family transcriptional regulator</fullName>
    </submittedName>
</protein>
<dbReference type="OrthoDB" id="7849865at2"/>
<proteinExistence type="predicted"/>
<reference evidence="3 4" key="1">
    <citation type="submission" date="2015-03" db="EMBL/GenBank/DDBJ databases">
        <title>Luteipulveratus halotolerans sp. nov., a novel actinobacterium (Dermacoccaceae) from Sarawak, Malaysia.</title>
        <authorList>
            <person name="Juboi H."/>
            <person name="Basik A."/>
            <person name="Shamsul S.S."/>
            <person name="Arnold P."/>
            <person name="Schmitt E.K."/>
            <person name="Sanglier J.-J."/>
            <person name="Yeo T."/>
        </authorList>
    </citation>
    <scope>NUCLEOTIDE SEQUENCE [LARGE SCALE GENOMIC DNA]</scope>
    <source>
        <strain evidence="3 4">MN07-A0370</strain>
    </source>
</reference>
<evidence type="ECO:0000259" key="2">
    <source>
        <dbReference type="PROSITE" id="PS50937"/>
    </source>
</evidence>
<dbReference type="SMART" id="SM00422">
    <property type="entry name" value="HTH_MERR"/>
    <property type="match status" value="1"/>
</dbReference>
<dbReference type="PATRIC" id="fig|571913.6.peg.1110"/>
<dbReference type="Gene3D" id="3.20.80.10">
    <property type="entry name" value="Regulatory factor, effector binding domain"/>
    <property type="match status" value="1"/>
</dbReference>
<name>A0A0K1JFS1_9MICO</name>
<dbReference type="STRING" id="571913.VV02_05450"/>
<evidence type="ECO:0000313" key="4">
    <source>
        <dbReference type="Proteomes" id="UP000066480"/>
    </source>
</evidence>
<dbReference type="GO" id="GO:0003700">
    <property type="term" value="F:DNA-binding transcription factor activity"/>
    <property type="evidence" value="ECO:0007669"/>
    <property type="project" value="InterPro"/>
</dbReference>
<dbReference type="InterPro" id="IPR009061">
    <property type="entry name" value="DNA-bd_dom_put_sf"/>
</dbReference>
<dbReference type="SMART" id="SM00871">
    <property type="entry name" value="AraC_E_bind"/>
    <property type="match status" value="1"/>
</dbReference>
<feature type="domain" description="HTH merR-type" evidence="2">
    <location>
        <begin position="1"/>
        <end position="71"/>
    </location>
</feature>
<dbReference type="PANTHER" id="PTHR30204:SF97">
    <property type="entry name" value="MERR FAMILY REGULATORY PROTEIN"/>
    <property type="match status" value="1"/>
</dbReference>
<dbReference type="Pfam" id="PF06445">
    <property type="entry name" value="GyrI-like"/>
    <property type="match status" value="1"/>
</dbReference>
<dbReference type="PROSITE" id="PS50937">
    <property type="entry name" value="HTH_MERR_2"/>
    <property type="match status" value="1"/>
</dbReference>
<dbReference type="SUPFAM" id="SSF55136">
    <property type="entry name" value="Probable bacterial effector-binding domain"/>
    <property type="match status" value="1"/>
</dbReference>
<dbReference type="PANTHER" id="PTHR30204">
    <property type="entry name" value="REDOX-CYCLING DRUG-SENSING TRANSCRIPTIONAL ACTIVATOR SOXR"/>
    <property type="match status" value="1"/>
</dbReference>
<keyword evidence="1" id="KW-0238">DNA-binding</keyword>
<dbReference type="RefSeq" id="WP_052590335.1">
    <property type="nucleotide sequence ID" value="NZ_CP011112.1"/>
</dbReference>
<dbReference type="Proteomes" id="UP000066480">
    <property type="component" value="Chromosome"/>
</dbReference>
<dbReference type="InterPro" id="IPR029442">
    <property type="entry name" value="GyrI-like"/>
</dbReference>
<dbReference type="InterPro" id="IPR047057">
    <property type="entry name" value="MerR_fam"/>
</dbReference>